<dbReference type="RefSeq" id="WP_092771387.1">
    <property type="nucleotide sequence ID" value="NZ_FOHS01000002.1"/>
</dbReference>
<accession>A0A1I0FG76</accession>
<organism evidence="3 4">
    <name type="scientific">Hymenobacter actinosclerus</name>
    <dbReference type="NCBI Taxonomy" id="82805"/>
    <lineage>
        <taxon>Bacteria</taxon>
        <taxon>Pseudomonadati</taxon>
        <taxon>Bacteroidota</taxon>
        <taxon>Cytophagia</taxon>
        <taxon>Cytophagales</taxon>
        <taxon>Hymenobacteraceae</taxon>
        <taxon>Hymenobacter</taxon>
    </lineage>
</organism>
<dbReference type="EMBL" id="FOHS01000002">
    <property type="protein sequence ID" value="SET56929.1"/>
    <property type="molecule type" value="Genomic_DNA"/>
</dbReference>
<dbReference type="SUPFAM" id="SSF55729">
    <property type="entry name" value="Acyl-CoA N-acyltransferases (Nat)"/>
    <property type="match status" value="1"/>
</dbReference>
<dbReference type="Gene3D" id="3.40.630.30">
    <property type="match status" value="1"/>
</dbReference>
<dbReference type="CDD" id="cd04301">
    <property type="entry name" value="NAT_SF"/>
    <property type="match status" value="1"/>
</dbReference>
<gene>
    <name evidence="3" type="ORF">SAMN04487998_2248</name>
</gene>
<dbReference type="Pfam" id="PF14542">
    <property type="entry name" value="Acetyltransf_CG"/>
    <property type="match status" value="1"/>
</dbReference>
<dbReference type="Proteomes" id="UP000198697">
    <property type="component" value="Unassembled WGS sequence"/>
</dbReference>
<dbReference type="InterPro" id="IPR045057">
    <property type="entry name" value="Gcn5-rel_NAT"/>
</dbReference>
<dbReference type="InterPro" id="IPR016181">
    <property type="entry name" value="Acyl_CoA_acyltransferase"/>
</dbReference>
<reference evidence="4" key="1">
    <citation type="submission" date="2016-10" db="EMBL/GenBank/DDBJ databases">
        <authorList>
            <person name="Varghese N."/>
            <person name="Submissions S."/>
        </authorList>
    </citation>
    <scope>NUCLEOTIDE SEQUENCE [LARGE SCALE GENOMIC DNA]</scope>
    <source>
        <strain evidence="4">DSM 15310</strain>
    </source>
</reference>
<keyword evidence="4" id="KW-1185">Reference proteome</keyword>
<evidence type="ECO:0000259" key="2">
    <source>
        <dbReference type="PROSITE" id="PS51729"/>
    </source>
</evidence>
<feature type="compositionally biased region" description="Polar residues" evidence="1">
    <location>
        <begin position="1"/>
        <end position="20"/>
    </location>
</feature>
<dbReference type="InterPro" id="IPR031165">
    <property type="entry name" value="GNAT_YJDJ"/>
</dbReference>
<dbReference type="PANTHER" id="PTHR31435:SF9">
    <property type="entry name" value="PROTEIN NATD1"/>
    <property type="match status" value="1"/>
</dbReference>
<sequence length="94" mass="10517">MPLSVQHQPENQEFTVSQEGHSAELSYSRPTEGVIDFTHTFVEEELRGQGIGDELAKAGLAYARENNLKVRTTCSFMAGYVAQHPDYQDLLESN</sequence>
<dbReference type="PANTHER" id="PTHR31435">
    <property type="entry name" value="PROTEIN NATD1"/>
    <property type="match status" value="1"/>
</dbReference>
<protein>
    <recommendedName>
        <fullName evidence="2">N-acetyltransferase domain-containing protein</fullName>
    </recommendedName>
</protein>
<dbReference type="OrthoDB" id="9793389at2"/>
<feature type="region of interest" description="Disordered" evidence="1">
    <location>
        <begin position="1"/>
        <end position="23"/>
    </location>
</feature>
<dbReference type="STRING" id="82805.SAMN04487998_2248"/>
<evidence type="ECO:0000313" key="3">
    <source>
        <dbReference type="EMBL" id="SET56929.1"/>
    </source>
</evidence>
<name>A0A1I0FG76_9BACT</name>
<feature type="domain" description="N-acetyltransferase" evidence="2">
    <location>
        <begin position="6"/>
        <end position="92"/>
    </location>
</feature>
<dbReference type="AlphaFoldDB" id="A0A1I0FG76"/>
<proteinExistence type="predicted"/>
<evidence type="ECO:0000256" key="1">
    <source>
        <dbReference type="SAM" id="MobiDB-lite"/>
    </source>
</evidence>
<dbReference type="PROSITE" id="PS51729">
    <property type="entry name" value="GNAT_YJDJ"/>
    <property type="match status" value="1"/>
</dbReference>
<evidence type="ECO:0000313" key="4">
    <source>
        <dbReference type="Proteomes" id="UP000198697"/>
    </source>
</evidence>